<sequence>MEEVVVPEEPPKLVSALATYVQQERLCTMFLSIANKLLPLKPHACHLKRIRRSSATRVATAPMDGFAGGVICDKRDSSVATSTISDGCERNSAALGTPAAENSHILELLLSVGGPVDSSALKELESAADTTVAVHRVWVPDRAPRSSAEEWTKWCQIWPFATPKPRAPTQLSECEMGSIQRIFRTVVMPLAKRLRTDETLGIAAVLVDPSDGYRVLVSSGEEHALKRGNSAACLGYVSNSGCRKSNRVVLDHPVTFVLKEVTRKQCKDREVEGDASYLANGMDMFVSHEPCVMCSMALVHSRVRRVFYCFPNPVHGGLGSTVSIHAIQELNHHFRVFRCDSRWLSDPEGVSSDHDNPYWEDLTVP</sequence>
<evidence type="ECO:0000313" key="4">
    <source>
        <dbReference type="EMBL" id="SCU69800.1"/>
    </source>
</evidence>
<comment type="similarity">
    <text evidence="2">Belongs to the cytidine and deoxycytidylate deaminase family. ADAT3 subfamily.</text>
</comment>
<protein>
    <submittedName>
        <fullName evidence="4">tRNA-sepcific adenosine deaminase</fullName>
    </submittedName>
</protein>
<dbReference type="PROSITE" id="PS51747">
    <property type="entry name" value="CYT_DCMP_DEAMINASES_2"/>
    <property type="match status" value="1"/>
</dbReference>
<dbReference type="GO" id="GO:0002100">
    <property type="term" value="P:tRNA wobble adenosine to inosine editing"/>
    <property type="evidence" value="ECO:0007669"/>
    <property type="project" value="InterPro"/>
</dbReference>
<dbReference type="RefSeq" id="XP_067080705.1">
    <property type="nucleotide sequence ID" value="XM_067224604.1"/>
</dbReference>
<dbReference type="InterPro" id="IPR002125">
    <property type="entry name" value="CMP_dCMP_dom"/>
</dbReference>
<evidence type="ECO:0000256" key="2">
    <source>
        <dbReference type="ARBA" id="ARBA00038160"/>
    </source>
</evidence>
<dbReference type="SMR" id="A0A1G4IC49"/>
<evidence type="ECO:0000313" key="5">
    <source>
        <dbReference type="Proteomes" id="UP000195570"/>
    </source>
</evidence>
<dbReference type="SUPFAM" id="SSF53927">
    <property type="entry name" value="Cytidine deaminase-like"/>
    <property type="match status" value="1"/>
</dbReference>
<dbReference type="PANTHER" id="PTHR11079:SF156">
    <property type="entry name" value="INACTIVE TRNA-SPECIFIC ADENOSINE DEAMINASE-LIKE PROTEIN 3-RELATED"/>
    <property type="match status" value="1"/>
</dbReference>
<dbReference type="GO" id="GO:0046872">
    <property type="term" value="F:metal ion binding"/>
    <property type="evidence" value="ECO:0007669"/>
    <property type="project" value="UniProtKB-KW"/>
</dbReference>
<dbReference type="GO" id="GO:0005634">
    <property type="term" value="C:nucleus"/>
    <property type="evidence" value="ECO:0007669"/>
    <property type="project" value="TreeGrafter"/>
</dbReference>
<dbReference type="AlphaFoldDB" id="A0A1G4IC49"/>
<dbReference type="Gene3D" id="3.40.140.10">
    <property type="entry name" value="Cytidine Deaminase, domain 2"/>
    <property type="match status" value="1"/>
</dbReference>
<dbReference type="GO" id="GO:0005737">
    <property type="term" value="C:cytoplasm"/>
    <property type="evidence" value="ECO:0007669"/>
    <property type="project" value="TreeGrafter"/>
</dbReference>
<comment type="caution">
    <text evidence="4">The sequence shown here is derived from an EMBL/GenBank/DDBJ whole genome shotgun (WGS) entry which is preliminary data.</text>
</comment>
<keyword evidence="1" id="KW-0819">tRNA processing</keyword>
<dbReference type="GO" id="GO:0052717">
    <property type="term" value="F:tRNA-specific adenosine-34 deaminase activity"/>
    <property type="evidence" value="ECO:0007669"/>
    <property type="project" value="UniProtKB-EC"/>
</dbReference>
<feature type="domain" description="CMP/dCMP-type deaminase" evidence="3">
    <location>
        <begin position="178"/>
        <end position="337"/>
    </location>
</feature>
<evidence type="ECO:0000256" key="1">
    <source>
        <dbReference type="ARBA" id="ARBA00022694"/>
    </source>
</evidence>
<dbReference type="InterPro" id="IPR016193">
    <property type="entry name" value="Cytidine_deaminase-like"/>
</dbReference>
<dbReference type="VEuPathDB" id="TriTrypDB:TEOVI_000136900"/>
<dbReference type="PANTHER" id="PTHR11079">
    <property type="entry name" value="CYTOSINE DEAMINASE FAMILY MEMBER"/>
    <property type="match status" value="1"/>
</dbReference>
<proteinExistence type="inferred from homology"/>
<dbReference type="Pfam" id="PF00383">
    <property type="entry name" value="dCMP_cyt_deam_1"/>
    <property type="match status" value="1"/>
</dbReference>
<evidence type="ECO:0000259" key="3">
    <source>
        <dbReference type="PROSITE" id="PS51747"/>
    </source>
</evidence>
<accession>A0A1G4IC49</accession>
<dbReference type="Proteomes" id="UP000195570">
    <property type="component" value="Unassembled WGS sequence"/>
</dbReference>
<name>A0A1G4IC49_TRYEQ</name>
<dbReference type="EMBL" id="CZPT02001308">
    <property type="protein sequence ID" value="SCU69800.1"/>
    <property type="molecule type" value="Genomic_DNA"/>
</dbReference>
<organism evidence="4 5">
    <name type="scientific">Trypanosoma equiperdum</name>
    <dbReference type="NCBI Taxonomy" id="5694"/>
    <lineage>
        <taxon>Eukaryota</taxon>
        <taxon>Discoba</taxon>
        <taxon>Euglenozoa</taxon>
        <taxon>Kinetoplastea</taxon>
        <taxon>Metakinetoplastina</taxon>
        <taxon>Trypanosomatida</taxon>
        <taxon>Trypanosomatidae</taxon>
        <taxon>Trypanosoma</taxon>
    </lineage>
</organism>
<dbReference type="GeneID" id="92375309"/>
<gene>
    <name evidence="4" type="ORF">TEOVI_000136900</name>
</gene>
<reference evidence="4" key="1">
    <citation type="submission" date="2016-09" db="EMBL/GenBank/DDBJ databases">
        <authorList>
            <person name="Hebert L."/>
            <person name="Moumen B."/>
        </authorList>
    </citation>
    <scope>NUCLEOTIDE SEQUENCE [LARGE SCALE GENOMIC DNA]</scope>
    <source>
        <strain evidence="4">OVI</strain>
    </source>
</reference>
<keyword evidence="5" id="KW-1185">Reference proteome</keyword>